<feature type="compositionally biased region" description="Basic and acidic residues" evidence="2">
    <location>
        <begin position="522"/>
        <end position="538"/>
    </location>
</feature>
<organism evidence="4">
    <name type="scientific">Blastobotrys adeninivorans</name>
    <name type="common">Yeast</name>
    <name type="synonym">Arxula adeninivorans</name>
    <dbReference type="NCBI Taxonomy" id="409370"/>
    <lineage>
        <taxon>Eukaryota</taxon>
        <taxon>Fungi</taxon>
        <taxon>Dikarya</taxon>
        <taxon>Ascomycota</taxon>
        <taxon>Saccharomycotina</taxon>
        <taxon>Dipodascomycetes</taxon>
        <taxon>Dipodascales</taxon>
        <taxon>Trichomonascaceae</taxon>
        <taxon>Blastobotrys</taxon>
    </lineage>
</organism>
<feature type="region of interest" description="Disordered" evidence="2">
    <location>
        <begin position="1"/>
        <end position="740"/>
    </location>
</feature>
<evidence type="ECO:0000256" key="2">
    <source>
        <dbReference type="SAM" id="MobiDB-lite"/>
    </source>
</evidence>
<evidence type="ECO:0000259" key="3">
    <source>
        <dbReference type="PROSITE" id="PS50211"/>
    </source>
</evidence>
<gene>
    <name evidence="4" type="ORF">GNLVRS02_ARAD1D21252g</name>
</gene>
<feature type="compositionally biased region" description="Polar residues" evidence="2">
    <location>
        <begin position="588"/>
        <end position="605"/>
    </location>
</feature>
<feature type="compositionally biased region" description="Basic residues" evidence="2">
    <location>
        <begin position="1"/>
        <end position="11"/>
    </location>
</feature>
<dbReference type="PANTHER" id="PTHR31017:SF1">
    <property type="entry name" value="LATE SECRETORY PATHWAY PROTEIN AVL9 HOMOLOG"/>
    <property type="match status" value="1"/>
</dbReference>
<dbReference type="InterPro" id="IPR018307">
    <property type="entry name" value="ABL9/DENND6_dom"/>
</dbReference>
<feature type="compositionally biased region" description="Polar residues" evidence="2">
    <location>
        <begin position="32"/>
        <end position="52"/>
    </location>
</feature>
<dbReference type="InterPro" id="IPR043153">
    <property type="entry name" value="DENN_C"/>
</dbReference>
<feature type="compositionally biased region" description="Polar residues" evidence="2">
    <location>
        <begin position="242"/>
        <end position="279"/>
    </location>
</feature>
<evidence type="ECO:0000256" key="1">
    <source>
        <dbReference type="ARBA" id="ARBA00038178"/>
    </source>
</evidence>
<proteinExistence type="inferred from homology"/>
<feature type="compositionally biased region" description="Basic and acidic residues" evidence="2">
    <location>
        <begin position="89"/>
        <end position="103"/>
    </location>
</feature>
<feature type="compositionally biased region" description="Low complexity" evidence="2">
    <location>
        <begin position="550"/>
        <end position="561"/>
    </location>
</feature>
<feature type="compositionally biased region" description="Polar residues" evidence="2">
    <location>
        <begin position="637"/>
        <end position="661"/>
    </location>
</feature>
<name>A0A060TAP0_BLAAD</name>
<dbReference type="GO" id="GO:0005737">
    <property type="term" value="C:cytoplasm"/>
    <property type="evidence" value="ECO:0007669"/>
    <property type="project" value="TreeGrafter"/>
</dbReference>
<feature type="compositionally biased region" description="Acidic residues" evidence="2">
    <location>
        <begin position="124"/>
        <end position="136"/>
    </location>
</feature>
<feature type="compositionally biased region" description="Polar residues" evidence="2">
    <location>
        <begin position="1297"/>
        <end position="1312"/>
    </location>
</feature>
<feature type="region of interest" description="Disordered" evidence="2">
    <location>
        <begin position="1246"/>
        <end position="1369"/>
    </location>
</feature>
<feature type="compositionally biased region" description="Polar residues" evidence="2">
    <location>
        <begin position="156"/>
        <end position="173"/>
    </location>
</feature>
<dbReference type="InterPro" id="IPR037516">
    <property type="entry name" value="Tripartite_DENN"/>
</dbReference>
<dbReference type="InterPro" id="IPR051731">
    <property type="entry name" value="DENND11/AVL9_GEFs"/>
</dbReference>
<feature type="compositionally biased region" description="Basic and acidic residues" evidence="2">
    <location>
        <begin position="330"/>
        <end position="339"/>
    </location>
</feature>
<accession>A0A060TAP0</accession>
<dbReference type="Gene3D" id="3.40.50.11500">
    <property type="match status" value="1"/>
</dbReference>
<feature type="compositionally biased region" description="Polar residues" evidence="2">
    <location>
        <begin position="711"/>
        <end position="721"/>
    </location>
</feature>
<feature type="compositionally biased region" description="Low complexity" evidence="2">
    <location>
        <begin position="1261"/>
        <end position="1275"/>
    </location>
</feature>
<dbReference type="Pfam" id="PF09794">
    <property type="entry name" value="Avl9"/>
    <property type="match status" value="1"/>
</dbReference>
<protein>
    <submittedName>
        <fullName evidence="4">ARAD1D21252p</fullName>
    </submittedName>
</protein>
<feature type="domain" description="UDENN" evidence="3">
    <location>
        <begin position="748"/>
        <end position="1203"/>
    </location>
</feature>
<feature type="compositionally biased region" description="Acidic residues" evidence="2">
    <location>
        <begin position="201"/>
        <end position="210"/>
    </location>
</feature>
<reference evidence="4" key="2">
    <citation type="submission" date="2014-06" db="EMBL/GenBank/DDBJ databases">
        <title>The complete genome of Blastobotrys (Arxula) adeninivorans LS3 - a yeast of biotechnological interest.</title>
        <authorList>
            <person name="Kunze G."/>
            <person name="Gaillardin C."/>
            <person name="Czernicka M."/>
            <person name="Durrens P."/>
            <person name="Martin T."/>
            <person name="Boer E."/>
            <person name="Gabaldon T."/>
            <person name="Cruz J."/>
            <person name="Talla E."/>
            <person name="Marck C."/>
            <person name="Goffeau A."/>
            <person name="Barbe V."/>
            <person name="Baret P."/>
            <person name="Baronian K."/>
            <person name="Beier S."/>
            <person name="Bleykasten C."/>
            <person name="Bode R."/>
            <person name="Casaregola S."/>
            <person name="Despons L."/>
            <person name="Fairhead C."/>
            <person name="Giersberg M."/>
            <person name="Gierski P."/>
            <person name="Hahnel U."/>
            <person name="Hartmann A."/>
            <person name="Jankowska D."/>
            <person name="Jubin C."/>
            <person name="Jung P."/>
            <person name="Lafontaine I."/>
            <person name="Leh-Louis V."/>
            <person name="Lemaire M."/>
            <person name="Marcet-Houben M."/>
            <person name="Mascher M."/>
            <person name="Morel G."/>
            <person name="Richard G.-F."/>
            <person name="Riechen J."/>
            <person name="Sacerdot C."/>
            <person name="Sarkar A."/>
            <person name="Savel G."/>
            <person name="Schacherer J."/>
            <person name="Sherman D."/>
            <person name="Straub M.-L."/>
            <person name="Stein N."/>
            <person name="Thierry A."/>
            <person name="Trautwein-Schult A."/>
            <person name="Westhof E."/>
            <person name="Worch S."/>
            <person name="Dujon B."/>
            <person name="Souciet J.-L."/>
            <person name="Wincker P."/>
            <person name="Scholz U."/>
            <person name="Neuveglise N."/>
        </authorList>
    </citation>
    <scope>NUCLEOTIDE SEQUENCE</scope>
    <source>
        <strain evidence="4">LS3</strain>
    </source>
</reference>
<feature type="compositionally biased region" description="Basic and acidic residues" evidence="2">
    <location>
        <begin position="1352"/>
        <end position="1361"/>
    </location>
</feature>
<feature type="compositionally biased region" description="Basic and acidic residues" evidence="2">
    <location>
        <begin position="666"/>
        <end position="677"/>
    </location>
</feature>
<reference evidence="4" key="1">
    <citation type="submission" date="2014-02" db="EMBL/GenBank/DDBJ databases">
        <authorList>
            <person name="Genoscope - CEA"/>
        </authorList>
    </citation>
    <scope>NUCLEOTIDE SEQUENCE</scope>
    <source>
        <strain evidence="4">LS3</strain>
    </source>
</reference>
<dbReference type="PROSITE" id="PS50211">
    <property type="entry name" value="DENN"/>
    <property type="match status" value="1"/>
</dbReference>
<sequence length="1369" mass="148499">MAKKNKNRKNQQSRAKPPSKPSDDANAEGASVPSQAVEMNTDEQVSLQQTTEAPKGGDDSDGISDSEQFHDTAEELQSDFVVVTPSTPIREHAEHESELKEPSDEPEEVTEGSKTDAELKEQPSDEPGEATEDAENTENSVPVEPVEPVESVPESGDQSALTDPSEPTESEPAQSAEAVPVVRAQEITVSDETAVKSVEEPVGEPAEEAVEPVNVDTSDMVGGTGEMEIGKDANNDGEEHLSSTVETNASNSGVDEVNNIQNGQSSVRHSPQMEGSGNDATPDIVSVETTDNSEEKAPMSPPSGDSAAEVGPPMRSANEKVSRLVSSFENKMKEEEDKAPVPSVARAELRTFSRSRARNIGPVINGGASGRDSAASSRSKRDSVSSSHSSKRDSVASSTRSRPQSIIVLDRNDNDAGGPLDSNYDEPDTPKRRGVGINDQFFSSKPRIATPTDANSKRVIQGGHLRKLSLSSTGDFMNEEAQQQHNQQQQQVQAHPVQLSRSSSRSSKRQSQLRELMLSSNLEKKEDRTLASRLKELAHVGGSPSGGGIAAAHAALVGSSSSPPPPEGEQANANRSSIGNLLKDNRRSSGSTVGSDPATTGTAASSGDGDDTLGKRSSDETSLEMNEGFEGIESKQVVDQQDSSTGRPLLTRSQTQTSSDGSFVDQLKESIRNDRHSYGSYGSSETQTNTEEDKNVAVPVDAGAGSEDDTSASQSNDQSSGRRMPSFSLRPIELEDVPEEDEEENVIFGVCVVGFHHARGPEVEYWIGADGDKSTVWPNLPFQSLPDGSHSHEENFCYFTLLFDDKTGTAPVPISVSGEGNEKQTPDMKNATTLFGISCNRQLRVSEIKHVTSDITRSTVQKSVVVVARKPIFGPIKEKLAVVTRAYFSQGDFEDRKIIDNLYENLTQIFTHKLDEAELNVGMPLRELIMRLGQKVLVVLKAMLLEKKVLFFASNTELLCASQFSLVSLIPNLISNLDDCGSPLLHRYESKLRKPTSLRTSDRSSLLAFMGLPLQIFAEGGMFSPYVPLQQLDQLKSEEMKYFLVGSTNSLVIAPEAQIGQVVVNMDDESVTIVDPSLKSLLNLTSADKKWMDVVVRSVTDTWDPEDPLRPKGLGFLGSEDYIRIQFEDYIVNLLSSVKYDNFLKRKASLPRNAMLDRNIKGNPIGLYNNEWVEAWRTTNNYRMFNKFTDEELFDIVDPKHMATSPTSIDIQRQLIDPKAHQEEPAVPRESLAKSVSKVFSSFWGEKRPSVTSPSPPPPAGASSSASSVKSPSQSLKGHSPRQESQDRMSLAESIRSLASNDSTTTSGTLNAESKEGGTAAGGGYFSGWTKWAAGRRKNLTSKSTTSLPEPVPEKDDDTRSVKSVNLDD</sequence>
<feature type="compositionally biased region" description="Basic and acidic residues" evidence="2">
    <location>
        <begin position="228"/>
        <end position="241"/>
    </location>
</feature>
<dbReference type="EMBL" id="HG937694">
    <property type="protein sequence ID" value="CDP37864.1"/>
    <property type="molecule type" value="Genomic_DNA"/>
</dbReference>
<dbReference type="PANTHER" id="PTHR31017">
    <property type="entry name" value="LATE SECRETORY PATHWAY PROTEIN AVL9-RELATED"/>
    <property type="match status" value="1"/>
</dbReference>
<comment type="similarity">
    <text evidence="1">Belongs to the AVL9 family.</text>
</comment>
<feature type="compositionally biased region" description="Polar residues" evidence="2">
    <location>
        <begin position="680"/>
        <end position="689"/>
    </location>
</feature>
<feature type="compositionally biased region" description="Basic and acidic residues" evidence="2">
    <location>
        <begin position="111"/>
        <end position="123"/>
    </location>
</feature>
<feature type="compositionally biased region" description="Low complexity" evidence="2">
    <location>
        <begin position="140"/>
        <end position="155"/>
    </location>
</feature>
<feature type="compositionally biased region" description="Low complexity" evidence="2">
    <location>
        <begin position="479"/>
        <end position="514"/>
    </location>
</feature>
<evidence type="ECO:0000313" key="4">
    <source>
        <dbReference type="EMBL" id="CDP37864.1"/>
    </source>
</evidence>